<dbReference type="Pfam" id="PF09588">
    <property type="entry name" value="YqaJ"/>
    <property type="match status" value="1"/>
</dbReference>
<dbReference type="EMBL" id="JAPHQB010000015">
    <property type="protein sequence ID" value="MCX2802230.1"/>
    <property type="molecule type" value="Genomic_DNA"/>
</dbReference>
<keyword evidence="1" id="KW-0175">Coiled coil</keyword>
<evidence type="ECO:0000256" key="1">
    <source>
        <dbReference type="SAM" id="Coils"/>
    </source>
</evidence>
<accession>A0AB35HYA2</accession>
<dbReference type="PANTHER" id="PTHR46609:SF6">
    <property type="entry name" value="EXONUCLEASE, PHAGE-TYPE_RECB, C-TERMINAL DOMAIN-CONTAINING PROTEIN-RELATED"/>
    <property type="match status" value="1"/>
</dbReference>
<dbReference type="InterPro" id="IPR019080">
    <property type="entry name" value="YqaJ_viral_recombinase"/>
</dbReference>
<gene>
    <name evidence="3" type="ORF">OQJ68_10580</name>
</gene>
<reference evidence="3" key="1">
    <citation type="submission" date="2022-11" db="EMBL/GenBank/DDBJ databases">
        <title>Chitin-degrading and fungicidal potential of chitinolytic bacterial strains from marine environment of the Pacific Ocean regions.</title>
        <authorList>
            <person name="Pentekhina I."/>
            <person name="Nedashkovskaya O."/>
            <person name="Seitkalieva A."/>
            <person name="Podvolotskaya A."/>
            <person name="Tekutyeva L."/>
            <person name="Balabanova L."/>
        </authorList>
    </citation>
    <scope>NUCLEOTIDE SEQUENCE</scope>
    <source>
        <strain evidence="3">KMM 6838</strain>
    </source>
</reference>
<dbReference type="SUPFAM" id="SSF52980">
    <property type="entry name" value="Restriction endonuclease-like"/>
    <property type="match status" value="1"/>
</dbReference>
<evidence type="ECO:0000313" key="3">
    <source>
        <dbReference type="EMBL" id="MCX2802230.1"/>
    </source>
</evidence>
<dbReference type="AlphaFoldDB" id="A0AB35HYA2"/>
<feature type="domain" description="YqaJ viral recombinase" evidence="2">
    <location>
        <begin position="10"/>
        <end position="148"/>
    </location>
</feature>
<dbReference type="InterPro" id="IPR017482">
    <property type="entry name" value="Lambda-type_endonuclease"/>
</dbReference>
<comment type="caution">
    <text evidence="3">The sequence shown here is derived from an EMBL/GenBank/DDBJ whole genome shotgun (WGS) entry which is preliminary data.</text>
</comment>
<dbReference type="InterPro" id="IPR051703">
    <property type="entry name" value="NF-kappa-B_Signaling_Reg"/>
</dbReference>
<dbReference type="RefSeq" id="WP_266066192.1">
    <property type="nucleotide sequence ID" value="NZ_JAPHQA010000015.1"/>
</dbReference>
<dbReference type="NCBIfam" id="TIGR03033">
    <property type="entry name" value="phage_rel_nuc"/>
    <property type="match status" value="1"/>
</dbReference>
<name>A0AB35HYA2_MICTH</name>
<evidence type="ECO:0000313" key="4">
    <source>
        <dbReference type="Proteomes" id="UP001209730"/>
    </source>
</evidence>
<feature type="coiled-coil region" evidence="1">
    <location>
        <begin position="214"/>
        <end position="244"/>
    </location>
</feature>
<dbReference type="InterPro" id="IPR011335">
    <property type="entry name" value="Restrct_endonuc-II-like"/>
</dbReference>
<dbReference type="InterPro" id="IPR011604">
    <property type="entry name" value="PDDEXK-like_dom_sf"/>
</dbReference>
<dbReference type="Proteomes" id="UP001209730">
    <property type="component" value="Unassembled WGS sequence"/>
</dbReference>
<evidence type="ECO:0000259" key="2">
    <source>
        <dbReference type="Pfam" id="PF09588"/>
    </source>
</evidence>
<protein>
    <submittedName>
        <fullName evidence="3">YqaJ viral recombinase family protein</fullName>
    </submittedName>
</protein>
<dbReference type="Gene3D" id="3.90.320.10">
    <property type="match status" value="1"/>
</dbReference>
<dbReference type="CDD" id="cd22343">
    <property type="entry name" value="PDDEXK_lambda_exonuclease-like"/>
    <property type="match status" value="1"/>
</dbReference>
<proteinExistence type="predicted"/>
<dbReference type="PANTHER" id="PTHR46609">
    <property type="entry name" value="EXONUCLEASE, PHAGE-TYPE/RECB, C-TERMINAL DOMAIN-CONTAINING PROTEIN"/>
    <property type="match status" value="1"/>
</dbReference>
<sequence length="297" mass="33543">MSNDFQQNADWHKQRAGRITGSRVGAILGMSPFAKPEDVLREMVRDYHGAEREFEGNVATEYGNEHENTAIAALEQETGEIVISTGFHVHQEFDWLGASPDGLIGDDGIVEIKCPYGLRNSDSPEFKTLDEQPHYYAQIQLAMHCTGKRYCEFFQWAPNGTKRETVQRDDAWLDRAMPELREFYAQYLETINSEELSKPHLEPLEREREDSDWKSAVEEYRKAAEAAKAAAEQEKAAKAQLIEMANGCKTRGCGVLVYPVERKGSISYAKAIKDLLPDADLEKYRGKSSTSWAVKLG</sequence>
<organism evidence="3 4">
    <name type="scientific">Microbulbifer thermotolerans</name>
    <dbReference type="NCBI Taxonomy" id="252514"/>
    <lineage>
        <taxon>Bacteria</taxon>
        <taxon>Pseudomonadati</taxon>
        <taxon>Pseudomonadota</taxon>
        <taxon>Gammaproteobacteria</taxon>
        <taxon>Cellvibrionales</taxon>
        <taxon>Microbulbiferaceae</taxon>
        <taxon>Microbulbifer</taxon>
    </lineage>
</organism>